<evidence type="ECO:0000313" key="10">
    <source>
        <dbReference type="Proteomes" id="UP000224567"/>
    </source>
</evidence>
<keyword evidence="7" id="KW-0539">Nucleus</keyword>
<evidence type="ECO:0000256" key="1">
    <source>
        <dbReference type="ARBA" id="ARBA00004575"/>
    </source>
</evidence>
<evidence type="ECO:0000256" key="6">
    <source>
        <dbReference type="ARBA" id="ARBA00023136"/>
    </source>
</evidence>
<sequence length="282" mass="31510">MKFIGQGGNDLCSRQDAGSVIEMVQACKEEHRCPIEEVREVDSDRNSSLGLCQCEHGAWKNLQKGSWNSVMSPYEDRILDVELVGGLSGSVTVTIEEDLQRWRLLFLAFGIMLLLMAPIVSSWVPFYYSSSMAIGVCLVIIVLLFQVSHGISRGAHRSFFGYPIPRKNGFFDAFELYIPLSRMKKPVNNFRGTELIISAYPLKDPSNKGWSTSSKSFIIYEKSHMDSEILLPLACLVGFLSKSCCPLTTSLAVEFLLPLACLVENLFNLKSPHTTHDPLHIP</sequence>
<comment type="subcellular location">
    <subcellularLocation>
        <location evidence="1">Nucleus inner membrane</location>
        <topology evidence="1">Multi-pass membrane protein</topology>
        <orientation evidence="1">Nucleoplasmic side</orientation>
    </subcellularLocation>
</comment>
<accession>A0A2G2XQ76</accession>
<dbReference type="PANTHER" id="PTHR31587">
    <property type="entry name" value="TRANSMEMBRANE PROTEIN (DUF2215)"/>
    <property type="match status" value="1"/>
</dbReference>
<dbReference type="PANTHER" id="PTHR31587:SF3">
    <property type="entry name" value="EXPRESSED PROTEIN"/>
    <property type="match status" value="1"/>
</dbReference>
<dbReference type="STRING" id="33114.A0A2G2XQ76"/>
<dbReference type="EMBL" id="MLFT02000001">
    <property type="protein sequence ID" value="PHT59653.1"/>
    <property type="molecule type" value="Genomic_DNA"/>
</dbReference>
<dbReference type="AlphaFoldDB" id="A0A2G2XQ76"/>
<evidence type="ECO:0000256" key="8">
    <source>
        <dbReference type="SAM" id="Phobius"/>
    </source>
</evidence>
<evidence type="ECO:0000256" key="3">
    <source>
        <dbReference type="ARBA" id="ARBA00022692"/>
    </source>
</evidence>
<dbReference type="Proteomes" id="UP000224567">
    <property type="component" value="Unassembled WGS sequence"/>
</dbReference>
<keyword evidence="3 8" id="KW-0812">Transmembrane</keyword>
<reference evidence="10" key="2">
    <citation type="journal article" date="2017" name="J. Anim. Genet.">
        <title>Multiple reference genome sequences of hot pepper reveal the massive evolution of plant disease resistance genes by retroduplication.</title>
        <authorList>
            <person name="Kim S."/>
            <person name="Park J."/>
            <person name="Yeom S.-I."/>
            <person name="Kim Y.-M."/>
            <person name="Seo E."/>
            <person name="Kim K.-T."/>
            <person name="Kim M.-S."/>
            <person name="Lee J.M."/>
            <person name="Cheong K."/>
            <person name="Shin H.-S."/>
            <person name="Kim S.-B."/>
            <person name="Han K."/>
            <person name="Lee J."/>
            <person name="Park M."/>
            <person name="Lee H.-A."/>
            <person name="Lee H.-Y."/>
            <person name="Lee Y."/>
            <person name="Oh S."/>
            <person name="Lee J.H."/>
            <person name="Choi E."/>
            <person name="Choi E."/>
            <person name="Lee S.E."/>
            <person name="Jeon J."/>
            <person name="Kim H."/>
            <person name="Choi G."/>
            <person name="Song H."/>
            <person name="Lee J."/>
            <person name="Lee S.-C."/>
            <person name="Kwon J.-K."/>
            <person name="Lee H.-Y."/>
            <person name="Koo N."/>
            <person name="Hong Y."/>
            <person name="Kim R.W."/>
            <person name="Kang W.-H."/>
            <person name="Huh J.H."/>
            <person name="Kang B.-C."/>
            <person name="Yang T.-J."/>
            <person name="Lee Y.-H."/>
            <person name="Bennetzen J.L."/>
            <person name="Choi D."/>
        </authorList>
    </citation>
    <scope>NUCLEOTIDE SEQUENCE [LARGE SCALE GENOMIC DNA]</scope>
    <source>
        <strain evidence="10">cv. PBC81</strain>
    </source>
</reference>
<dbReference type="OrthoDB" id="772609at2759"/>
<evidence type="ECO:0000256" key="4">
    <source>
        <dbReference type="ARBA" id="ARBA00022729"/>
    </source>
</evidence>
<dbReference type="GO" id="GO:0005637">
    <property type="term" value="C:nuclear inner membrane"/>
    <property type="evidence" value="ECO:0007669"/>
    <property type="project" value="UniProtKB-SubCell"/>
</dbReference>
<gene>
    <name evidence="9" type="ORF">CQW23_02016</name>
</gene>
<feature type="transmembrane region" description="Helical" evidence="8">
    <location>
        <begin position="102"/>
        <end position="120"/>
    </location>
</feature>
<proteinExistence type="inferred from homology"/>
<evidence type="ECO:0000256" key="7">
    <source>
        <dbReference type="ARBA" id="ARBA00023242"/>
    </source>
</evidence>
<dbReference type="Pfam" id="PF10225">
    <property type="entry name" value="NEMP"/>
    <property type="match status" value="1"/>
</dbReference>
<evidence type="ECO:0000313" key="9">
    <source>
        <dbReference type="EMBL" id="PHT59653.1"/>
    </source>
</evidence>
<feature type="transmembrane region" description="Helical" evidence="8">
    <location>
        <begin position="126"/>
        <end position="147"/>
    </location>
</feature>
<comment type="similarity">
    <text evidence="2">Belongs to the NEMP family.</text>
</comment>
<organism evidence="9 10">
    <name type="scientific">Capsicum baccatum</name>
    <name type="common">Peruvian pepper</name>
    <dbReference type="NCBI Taxonomy" id="33114"/>
    <lineage>
        <taxon>Eukaryota</taxon>
        <taxon>Viridiplantae</taxon>
        <taxon>Streptophyta</taxon>
        <taxon>Embryophyta</taxon>
        <taxon>Tracheophyta</taxon>
        <taxon>Spermatophyta</taxon>
        <taxon>Magnoliopsida</taxon>
        <taxon>eudicotyledons</taxon>
        <taxon>Gunneridae</taxon>
        <taxon>Pentapetalae</taxon>
        <taxon>asterids</taxon>
        <taxon>lamiids</taxon>
        <taxon>Solanales</taxon>
        <taxon>Solanaceae</taxon>
        <taxon>Solanoideae</taxon>
        <taxon>Capsiceae</taxon>
        <taxon>Capsicum</taxon>
    </lineage>
</organism>
<name>A0A2G2XQ76_CAPBA</name>
<comment type="caution">
    <text evidence="9">The sequence shown here is derived from an EMBL/GenBank/DDBJ whole genome shotgun (WGS) entry which is preliminary data.</text>
</comment>
<evidence type="ECO:0000256" key="2">
    <source>
        <dbReference type="ARBA" id="ARBA00005748"/>
    </source>
</evidence>
<reference evidence="9 10" key="1">
    <citation type="journal article" date="2017" name="Genome Biol.">
        <title>New reference genome sequences of hot pepper reveal the massive evolution of plant disease-resistance genes by retroduplication.</title>
        <authorList>
            <person name="Kim S."/>
            <person name="Park J."/>
            <person name="Yeom S.I."/>
            <person name="Kim Y.M."/>
            <person name="Seo E."/>
            <person name="Kim K.T."/>
            <person name="Kim M.S."/>
            <person name="Lee J.M."/>
            <person name="Cheong K."/>
            <person name="Shin H.S."/>
            <person name="Kim S.B."/>
            <person name="Han K."/>
            <person name="Lee J."/>
            <person name="Park M."/>
            <person name="Lee H.A."/>
            <person name="Lee H.Y."/>
            <person name="Lee Y."/>
            <person name="Oh S."/>
            <person name="Lee J.H."/>
            <person name="Choi E."/>
            <person name="Choi E."/>
            <person name="Lee S.E."/>
            <person name="Jeon J."/>
            <person name="Kim H."/>
            <person name="Choi G."/>
            <person name="Song H."/>
            <person name="Lee J."/>
            <person name="Lee S.C."/>
            <person name="Kwon J.K."/>
            <person name="Lee H.Y."/>
            <person name="Koo N."/>
            <person name="Hong Y."/>
            <person name="Kim R.W."/>
            <person name="Kang W.H."/>
            <person name="Huh J.H."/>
            <person name="Kang B.C."/>
            <person name="Yang T.J."/>
            <person name="Lee Y.H."/>
            <person name="Bennetzen J.L."/>
            <person name="Choi D."/>
        </authorList>
    </citation>
    <scope>NUCLEOTIDE SEQUENCE [LARGE SCALE GENOMIC DNA]</scope>
    <source>
        <strain evidence="10">cv. PBC81</strain>
    </source>
</reference>
<keyword evidence="5 8" id="KW-1133">Transmembrane helix</keyword>
<dbReference type="InterPro" id="IPR019358">
    <property type="entry name" value="NEMP_fam"/>
</dbReference>
<keyword evidence="6 8" id="KW-0472">Membrane</keyword>
<keyword evidence="4" id="KW-0732">Signal</keyword>
<evidence type="ECO:0000256" key="5">
    <source>
        <dbReference type="ARBA" id="ARBA00022989"/>
    </source>
</evidence>
<keyword evidence="10" id="KW-1185">Reference proteome</keyword>
<protein>
    <submittedName>
        <fullName evidence="9">Uncharacterized protein</fullName>
    </submittedName>
</protein>